<evidence type="ECO:0000259" key="3">
    <source>
        <dbReference type="Pfam" id="PF23276"/>
    </source>
</evidence>
<dbReference type="PANTHER" id="PTHR47205:SF1">
    <property type="entry name" value="OS07G0599000 PROTEIN"/>
    <property type="match status" value="1"/>
</dbReference>
<dbReference type="InterPro" id="IPR002885">
    <property type="entry name" value="PPR_rpt"/>
</dbReference>
<evidence type="ECO:0000256" key="2">
    <source>
        <dbReference type="PROSITE-ProRule" id="PRU00708"/>
    </source>
</evidence>
<dbReference type="Pfam" id="PF13041">
    <property type="entry name" value="PPR_2"/>
    <property type="match status" value="1"/>
</dbReference>
<gene>
    <name evidence="4" type="ORF">CSSPTR1EN2_LOCUS582</name>
</gene>
<dbReference type="NCBIfam" id="TIGR00756">
    <property type="entry name" value="PPR"/>
    <property type="match status" value="1"/>
</dbReference>
<dbReference type="EMBL" id="OZ019893">
    <property type="protein sequence ID" value="CAK9189970.1"/>
    <property type="molecule type" value="Genomic_DNA"/>
</dbReference>
<feature type="domain" description="Pentatricopeptide repeat-containing protein-mitochondrial" evidence="3">
    <location>
        <begin position="361"/>
        <end position="505"/>
    </location>
</feature>
<dbReference type="Pfam" id="PF23276">
    <property type="entry name" value="TPR_24"/>
    <property type="match status" value="1"/>
</dbReference>
<dbReference type="PANTHER" id="PTHR47205">
    <property type="entry name" value="OS07G0599000 PROTEIN"/>
    <property type="match status" value="1"/>
</dbReference>
<feature type="repeat" description="PPR" evidence="2">
    <location>
        <begin position="515"/>
        <end position="549"/>
    </location>
</feature>
<dbReference type="Pfam" id="PF13812">
    <property type="entry name" value="PPR_3"/>
    <property type="match status" value="1"/>
</dbReference>
<accession>A0ABP0T9H0</accession>
<feature type="repeat" description="PPR" evidence="2">
    <location>
        <begin position="282"/>
        <end position="316"/>
    </location>
</feature>
<evidence type="ECO:0000256" key="1">
    <source>
        <dbReference type="ARBA" id="ARBA00022737"/>
    </source>
</evidence>
<dbReference type="InterPro" id="IPR011990">
    <property type="entry name" value="TPR-like_helical_dom_sf"/>
</dbReference>
<feature type="repeat" description="PPR" evidence="2">
    <location>
        <begin position="174"/>
        <end position="209"/>
    </location>
</feature>
<reference evidence="4 5" key="1">
    <citation type="submission" date="2024-02" db="EMBL/GenBank/DDBJ databases">
        <authorList>
            <consortium name="ELIXIR-Norway"/>
            <consortium name="Elixir Norway"/>
        </authorList>
    </citation>
    <scope>NUCLEOTIDE SEQUENCE [LARGE SCALE GENOMIC DNA]</scope>
</reference>
<evidence type="ECO:0000313" key="4">
    <source>
        <dbReference type="EMBL" id="CAK9189970.1"/>
    </source>
</evidence>
<proteinExistence type="predicted"/>
<dbReference type="Proteomes" id="UP001497512">
    <property type="component" value="Chromosome 1"/>
</dbReference>
<name>A0ABP0T9H0_9BRYO</name>
<keyword evidence="5" id="KW-1185">Reference proteome</keyword>
<dbReference type="Gene3D" id="1.25.40.10">
    <property type="entry name" value="Tetratricopeptide repeat domain"/>
    <property type="match status" value="2"/>
</dbReference>
<dbReference type="InterPro" id="IPR044605">
    <property type="entry name" value="At1g26460-like"/>
</dbReference>
<dbReference type="InterPro" id="IPR057027">
    <property type="entry name" value="TPR_mt"/>
</dbReference>
<evidence type="ECO:0000313" key="5">
    <source>
        <dbReference type="Proteomes" id="UP001497512"/>
    </source>
</evidence>
<protein>
    <recommendedName>
        <fullName evidence="3">Pentatricopeptide repeat-containing protein-mitochondrial domain-containing protein</fullName>
    </recommendedName>
</protein>
<dbReference type="PROSITE" id="PS51375">
    <property type="entry name" value="PPR"/>
    <property type="match status" value="3"/>
</dbReference>
<keyword evidence="1" id="KW-0677">Repeat</keyword>
<sequence length="641" mass="69922">MAYRREALNCLYRRLNAKHKDVTSLALLSRCLSSIPLSNSKFSAYLFGDLQARGLVIARLGGGGSVRTVSSKAHCLQISQLEADIAASNPAPGFPAPSAFETPVNRVPGFSIVPAALKPSGFGSGTTPLGRLDATLLSREMSNSLSHGRLEETVRLFDDWVKLTDAAGNPNKPNILAYNLLLHAKLRLGAHPDGMYQIINEMESAGIIPTQLTYNFVLRSVFRQRDSRLAEKILEKMEQAGPEAQPDGDSYNFVIALCALDRRIAPALKHMQSMYERGFVPSKTTYNELLVACARIHRTRFAVALLKELKTQQLMPQVQTVGELAIASTEVDDAECALLTLEFLTQQTLGRPSQPLNMDEGGMVALLGTAARTGNGSLNNEAWNLLTSSLGPGRIPNPASYCARVHACASAGDFETAFNTVREMELAFGNLQGGNDPEILSPCSSLRPLVLAIARAGPGALDAAYYKLAEIHASGRPVCLAAINSVLQGCANIWDVDRAYQTFEAISTTFGLTPDIHSINALLDAFGKARKISEVQRLYEYMKELGLKPDHRTYDLLITAHVINRDIEAAMGALTTLMDDGHTPMRDTLFKVWRRCRREGDVKAADKLRALMKSLGYRDCYLGEGRRRLISAGLPVPAATY</sequence>
<organism evidence="4 5">
    <name type="scientific">Sphagnum troendelagicum</name>
    <dbReference type="NCBI Taxonomy" id="128251"/>
    <lineage>
        <taxon>Eukaryota</taxon>
        <taxon>Viridiplantae</taxon>
        <taxon>Streptophyta</taxon>
        <taxon>Embryophyta</taxon>
        <taxon>Bryophyta</taxon>
        <taxon>Sphagnophytina</taxon>
        <taxon>Sphagnopsida</taxon>
        <taxon>Sphagnales</taxon>
        <taxon>Sphagnaceae</taxon>
        <taxon>Sphagnum</taxon>
    </lineage>
</organism>